<dbReference type="GO" id="GO:0032008">
    <property type="term" value="P:positive regulation of TOR signaling"/>
    <property type="evidence" value="ECO:0007669"/>
    <property type="project" value="TreeGrafter"/>
</dbReference>
<dbReference type="SMART" id="SM01278">
    <property type="entry name" value="MAPKK1_Int"/>
    <property type="match status" value="1"/>
</dbReference>
<reference evidence="4" key="2">
    <citation type="submission" date="2025-09" db="UniProtKB">
        <authorList>
            <consortium name="Ensembl"/>
        </authorList>
    </citation>
    <scope>IDENTIFICATION</scope>
</reference>
<dbReference type="SUPFAM" id="SSF103196">
    <property type="entry name" value="Roadblock/LC7 domain"/>
    <property type="match status" value="1"/>
</dbReference>
<accession>A0A8B9V2Q0</accession>
<dbReference type="Pfam" id="PF08923">
    <property type="entry name" value="MAPKK1_Int"/>
    <property type="match status" value="1"/>
</dbReference>
<evidence type="ECO:0000256" key="2">
    <source>
        <dbReference type="ARBA" id="ARBA00005356"/>
    </source>
</evidence>
<name>A0A8B9V2Q0_9AVES</name>
<dbReference type="GO" id="GO:0031902">
    <property type="term" value="C:late endosome membrane"/>
    <property type="evidence" value="ECO:0007669"/>
    <property type="project" value="UniProtKB-SubCell"/>
</dbReference>
<protein>
    <submittedName>
        <fullName evidence="4">Uncharacterized protein</fullName>
    </submittedName>
</protein>
<comment type="subcellular location">
    <subcellularLocation>
        <location evidence="1">Late endosome membrane</location>
        <topology evidence="1">Peripheral membrane protein</topology>
        <orientation evidence="1">Cytoplasmic side</orientation>
    </subcellularLocation>
</comment>
<evidence type="ECO:0000313" key="4">
    <source>
        <dbReference type="Ensembl" id="ENSAZOP00000018233.1"/>
    </source>
</evidence>
<dbReference type="PANTHER" id="PTHR13378:SF1">
    <property type="entry name" value="RAGULATOR COMPLEX PROTEIN LAMTOR3"/>
    <property type="match status" value="1"/>
</dbReference>
<dbReference type="GO" id="GO:0071986">
    <property type="term" value="C:Ragulator complex"/>
    <property type="evidence" value="ECO:0007669"/>
    <property type="project" value="TreeGrafter"/>
</dbReference>
<dbReference type="Proteomes" id="UP000694549">
    <property type="component" value="Unplaced"/>
</dbReference>
<dbReference type="GO" id="GO:0071230">
    <property type="term" value="P:cellular response to amino acid stimulus"/>
    <property type="evidence" value="ECO:0007669"/>
    <property type="project" value="TreeGrafter"/>
</dbReference>
<evidence type="ECO:0000256" key="3">
    <source>
        <dbReference type="SAM" id="MobiDB-lite"/>
    </source>
</evidence>
<keyword evidence="5" id="KW-1185">Reference proteome</keyword>
<proteinExistence type="inferred from homology"/>
<feature type="compositionally biased region" description="Basic and acidic residues" evidence="3">
    <location>
        <begin position="115"/>
        <end position="128"/>
    </location>
</feature>
<evidence type="ECO:0000256" key="1">
    <source>
        <dbReference type="ARBA" id="ARBA00004492"/>
    </source>
</evidence>
<evidence type="ECO:0000313" key="5">
    <source>
        <dbReference type="Proteomes" id="UP000694549"/>
    </source>
</evidence>
<dbReference type="InterPro" id="IPR015019">
    <property type="entry name" value="LAMTOR3"/>
</dbReference>
<dbReference type="AlphaFoldDB" id="A0A8B9V2Q0"/>
<feature type="compositionally biased region" description="Basic and acidic residues" evidence="3">
    <location>
        <begin position="95"/>
        <end position="104"/>
    </location>
</feature>
<reference evidence="4" key="1">
    <citation type="submission" date="2025-08" db="UniProtKB">
        <authorList>
            <consortium name="Ensembl"/>
        </authorList>
    </citation>
    <scope>IDENTIFICATION</scope>
</reference>
<dbReference type="Ensembl" id="ENSAZOT00000019594.1">
    <property type="protein sequence ID" value="ENSAZOP00000018233.1"/>
    <property type="gene ID" value="ENSAZOG00000011860.1"/>
</dbReference>
<dbReference type="Gene3D" id="3.30.450.30">
    <property type="entry name" value="Dynein light chain 2a, cytoplasmic"/>
    <property type="match status" value="1"/>
</dbReference>
<organism evidence="4 5">
    <name type="scientific">Anas zonorhyncha</name>
    <name type="common">Eastern spot-billed duck</name>
    <dbReference type="NCBI Taxonomy" id="75864"/>
    <lineage>
        <taxon>Eukaryota</taxon>
        <taxon>Metazoa</taxon>
        <taxon>Chordata</taxon>
        <taxon>Craniata</taxon>
        <taxon>Vertebrata</taxon>
        <taxon>Euteleostomi</taxon>
        <taxon>Archelosauria</taxon>
        <taxon>Archosauria</taxon>
        <taxon>Dinosauria</taxon>
        <taxon>Saurischia</taxon>
        <taxon>Theropoda</taxon>
        <taxon>Coelurosauria</taxon>
        <taxon>Aves</taxon>
        <taxon>Neognathae</taxon>
        <taxon>Galloanserae</taxon>
        <taxon>Anseriformes</taxon>
        <taxon>Anatidae</taxon>
        <taxon>Anatinae</taxon>
        <taxon>Anas</taxon>
    </lineage>
</organism>
<sequence length="266" mass="28551">TRPGFKGGAPESRGAAPPSGALPSRLFSAPPPPRSGAALPAASTSERRWERQVGRGGPVPIPVPPPRVAVVPPGRHLPCREGSAPQRRGGGVGGGKERGVDRSASRPAGRPRWQQRREAAQHGRRPEEVPLQEAAQLPMIMLQNMPCDLAFCPRLPLRQIRAVNWDFLKTKASSVTTTHIRAVPTENSAALAAGVAFRRVTLENTMGRGMPGLPRSILHCAVVQFNRLPLVVSFIASSNANTGLIVSLEKELTPLFEELRQVVEVS</sequence>
<comment type="similarity">
    <text evidence="2">Belongs to the LAMTOR3 family.</text>
</comment>
<feature type="region of interest" description="Disordered" evidence="3">
    <location>
        <begin position="1"/>
        <end position="130"/>
    </location>
</feature>
<dbReference type="PANTHER" id="PTHR13378">
    <property type="entry name" value="REGULATOR COMPLEX PROTEIN LAMTOR3"/>
    <property type="match status" value="1"/>
</dbReference>